<dbReference type="InterPro" id="IPR002220">
    <property type="entry name" value="DapA-like"/>
</dbReference>
<dbReference type="AlphaFoldDB" id="A0A3S3UN68"/>
<keyword evidence="4" id="KW-1185">Reference proteome</keyword>
<dbReference type="Proteomes" id="UP000287447">
    <property type="component" value="Unassembled WGS sequence"/>
</dbReference>
<accession>A0A3S3UN68</accession>
<evidence type="ECO:0000256" key="1">
    <source>
        <dbReference type="ARBA" id="ARBA00007592"/>
    </source>
</evidence>
<evidence type="ECO:0000313" key="3">
    <source>
        <dbReference type="EMBL" id="RVU35916.1"/>
    </source>
</evidence>
<evidence type="ECO:0000256" key="2">
    <source>
        <dbReference type="ARBA" id="ARBA00023239"/>
    </source>
</evidence>
<organism evidence="3 4">
    <name type="scientific">Hwanghaeella grinnelliae</name>
    <dbReference type="NCBI Taxonomy" id="2500179"/>
    <lineage>
        <taxon>Bacteria</taxon>
        <taxon>Pseudomonadati</taxon>
        <taxon>Pseudomonadota</taxon>
        <taxon>Alphaproteobacteria</taxon>
        <taxon>Rhodospirillales</taxon>
        <taxon>Rhodospirillaceae</taxon>
        <taxon>Hwanghaeella</taxon>
    </lineage>
</organism>
<comment type="caution">
    <text evidence="3">The sequence shown here is derived from an EMBL/GenBank/DDBJ whole genome shotgun (WGS) entry which is preliminary data.</text>
</comment>
<gene>
    <name evidence="3" type="ORF">EOI86_11725</name>
</gene>
<dbReference type="PANTHER" id="PTHR12128:SF66">
    <property type="entry name" value="4-HYDROXY-2-OXOGLUTARATE ALDOLASE, MITOCHONDRIAL"/>
    <property type="match status" value="1"/>
</dbReference>
<dbReference type="RefSeq" id="WP_127765393.1">
    <property type="nucleotide sequence ID" value="NZ_SADE01000002.1"/>
</dbReference>
<dbReference type="EMBL" id="SADE01000002">
    <property type="protein sequence ID" value="RVU35916.1"/>
    <property type="molecule type" value="Genomic_DNA"/>
</dbReference>
<dbReference type="OrthoDB" id="199953at2"/>
<dbReference type="GO" id="GO:0008840">
    <property type="term" value="F:4-hydroxy-tetrahydrodipicolinate synthase activity"/>
    <property type="evidence" value="ECO:0007669"/>
    <property type="project" value="TreeGrafter"/>
</dbReference>
<dbReference type="GO" id="GO:0005829">
    <property type="term" value="C:cytosol"/>
    <property type="evidence" value="ECO:0007669"/>
    <property type="project" value="TreeGrafter"/>
</dbReference>
<dbReference type="CDD" id="cd00408">
    <property type="entry name" value="DHDPS-like"/>
    <property type="match status" value="1"/>
</dbReference>
<protein>
    <submittedName>
        <fullName evidence="3">Dihydrodipicolinate synthase family protein</fullName>
    </submittedName>
</protein>
<comment type="similarity">
    <text evidence="1">Belongs to the DapA family.</text>
</comment>
<dbReference type="InterPro" id="IPR013785">
    <property type="entry name" value="Aldolase_TIM"/>
</dbReference>
<proteinExistence type="inferred from homology"/>
<dbReference type="Pfam" id="PF00701">
    <property type="entry name" value="DHDPS"/>
    <property type="match status" value="1"/>
</dbReference>
<sequence length="301" mass="32691">MGIDPSQVRGVYPILYAFFDEQGKLDRDLMRRQTLACVKHNPHGIAALGLATEVTKLSTAERRQVMEWLVEDVAGACPIAITIAEPTVEGQADFAKAADALGVDFVILQPPPVGGLPEAEYVRFFGSVAEKVSIPVAIQNAAAYIGVGLSIDGLKTLNRNHPNVALLKGEGPAIEIAGLVDATDGVFRVLNGRGGLEFPDNLRGGCVGMIPAPDCFDRQIDLYTAFEDGRVEDMEAIYREILPVIIFCMQSVQNFLCYGKRITALRMGLSLDRVHDRAPAQQPTPHGLEWLKRYAGELGAF</sequence>
<dbReference type="PANTHER" id="PTHR12128">
    <property type="entry name" value="DIHYDRODIPICOLINATE SYNTHASE"/>
    <property type="match status" value="1"/>
</dbReference>
<dbReference type="Gene3D" id="3.20.20.70">
    <property type="entry name" value="Aldolase class I"/>
    <property type="match status" value="1"/>
</dbReference>
<reference evidence="4" key="1">
    <citation type="submission" date="2019-01" db="EMBL/GenBank/DDBJ databases">
        <title>Gri0909 isolated from a small marine red alga.</title>
        <authorList>
            <person name="Kim J."/>
            <person name="Jeong S.E."/>
            <person name="Jeon C.O."/>
        </authorList>
    </citation>
    <scope>NUCLEOTIDE SEQUENCE [LARGE SCALE GENOMIC DNA]</scope>
    <source>
        <strain evidence="4">Gri0909</strain>
    </source>
</reference>
<evidence type="ECO:0000313" key="4">
    <source>
        <dbReference type="Proteomes" id="UP000287447"/>
    </source>
</evidence>
<keyword evidence="2" id="KW-0456">Lyase</keyword>
<dbReference type="SUPFAM" id="SSF51569">
    <property type="entry name" value="Aldolase"/>
    <property type="match status" value="1"/>
</dbReference>
<dbReference type="SMART" id="SM01130">
    <property type="entry name" value="DHDPS"/>
    <property type="match status" value="1"/>
</dbReference>
<name>A0A3S3UN68_9PROT</name>